<organism evidence="2 3">
    <name type="scientific">Oryctolagus cuniculus</name>
    <name type="common">Rabbit</name>
    <dbReference type="NCBI Taxonomy" id="9986"/>
    <lineage>
        <taxon>Eukaryota</taxon>
        <taxon>Metazoa</taxon>
        <taxon>Chordata</taxon>
        <taxon>Craniata</taxon>
        <taxon>Vertebrata</taxon>
        <taxon>Euteleostomi</taxon>
        <taxon>Mammalia</taxon>
        <taxon>Eutheria</taxon>
        <taxon>Euarchontoglires</taxon>
        <taxon>Glires</taxon>
        <taxon>Lagomorpha</taxon>
        <taxon>Leporidae</taxon>
        <taxon>Oryctolagus</taxon>
    </lineage>
</organism>
<dbReference type="InterPro" id="IPR036811">
    <property type="entry name" value="Ubol_cytC_Rdtase_hinge_dom_sf"/>
</dbReference>
<keyword evidence="3" id="KW-1185">Reference proteome</keyword>
<dbReference type="SMR" id="A0A5F9DVW8"/>
<dbReference type="Proteomes" id="UP000001811">
    <property type="component" value="Chromosome 2"/>
</dbReference>
<dbReference type="Gene3D" id="1.10.287.20">
    <property type="entry name" value="Ubiquinol-cytochrome C reductase hinge domain"/>
    <property type="match status" value="1"/>
</dbReference>
<accession>A0A5F9DVW8</accession>
<reference evidence="2" key="2">
    <citation type="submission" date="2025-08" db="UniProtKB">
        <authorList>
            <consortium name="Ensembl"/>
        </authorList>
    </citation>
    <scope>IDENTIFICATION</scope>
    <source>
        <strain evidence="2">Thorbecke</strain>
    </source>
</reference>
<feature type="region of interest" description="Disordered" evidence="1">
    <location>
        <begin position="1"/>
        <end position="25"/>
    </location>
</feature>
<dbReference type="SUPFAM" id="SSF81531">
    <property type="entry name" value="Non-heme 11 kDa protein of cytochrome bc1 complex (Ubiquinol-cytochrome c reductase)"/>
    <property type="match status" value="1"/>
</dbReference>
<protein>
    <submittedName>
        <fullName evidence="2">Uncharacterized protein</fullName>
    </submittedName>
</protein>
<sequence length="52" mass="6185">TRLEDKQDMLVVSREPKEEEEEEEDIHCTEELTAFLRARKHCVAHKFLSSLK</sequence>
<evidence type="ECO:0000313" key="2">
    <source>
        <dbReference type="Ensembl" id="ENSOCUP00000049968.1"/>
    </source>
</evidence>
<reference evidence="2" key="3">
    <citation type="submission" date="2025-09" db="UniProtKB">
        <authorList>
            <consortium name="Ensembl"/>
        </authorList>
    </citation>
    <scope>IDENTIFICATION</scope>
    <source>
        <strain evidence="2">Thorbecke</strain>
    </source>
</reference>
<dbReference type="InParanoid" id="A0A5F9DVW8"/>
<dbReference type="Bgee" id="ENSOCUG00000034196">
    <property type="expression patterns" value="Expressed in testis"/>
</dbReference>
<evidence type="ECO:0000313" key="3">
    <source>
        <dbReference type="Proteomes" id="UP000001811"/>
    </source>
</evidence>
<name>A0A5F9DVW8_RABIT</name>
<dbReference type="EMBL" id="AAGW02010947">
    <property type="status" value="NOT_ANNOTATED_CDS"/>
    <property type="molecule type" value="Genomic_DNA"/>
</dbReference>
<reference evidence="2 3" key="1">
    <citation type="journal article" date="2011" name="Nature">
        <title>A high-resolution map of human evolutionary constraint using 29 mammals.</title>
        <authorList>
            <person name="Lindblad-Toh K."/>
            <person name="Garber M."/>
            <person name="Zuk O."/>
            <person name="Lin M.F."/>
            <person name="Parker B.J."/>
            <person name="Washietl S."/>
            <person name="Kheradpour P."/>
            <person name="Ernst J."/>
            <person name="Jordan G."/>
            <person name="Mauceli E."/>
            <person name="Ward L.D."/>
            <person name="Lowe C.B."/>
            <person name="Holloway A.K."/>
            <person name="Clamp M."/>
            <person name="Gnerre S."/>
            <person name="Alfoldi J."/>
            <person name="Beal K."/>
            <person name="Chang J."/>
            <person name="Clawson H."/>
            <person name="Cuff J."/>
            <person name="Di Palma F."/>
            <person name="Fitzgerald S."/>
            <person name="Flicek P."/>
            <person name="Guttman M."/>
            <person name="Hubisz M.J."/>
            <person name="Jaffe D.B."/>
            <person name="Jungreis I."/>
            <person name="Kent W.J."/>
            <person name="Kostka D."/>
            <person name="Lara M."/>
            <person name="Martins A.L."/>
            <person name="Massingham T."/>
            <person name="Moltke I."/>
            <person name="Raney B.J."/>
            <person name="Rasmussen M.D."/>
            <person name="Robinson J."/>
            <person name="Stark A."/>
            <person name="Vilella A.J."/>
            <person name="Wen J."/>
            <person name="Xie X."/>
            <person name="Zody M.C."/>
            <person name="Baldwin J."/>
            <person name="Bloom T."/>
            <person name="Chin C.W."/>
            <person name="Heiman D."/>
            <person name="Nicol R."/>
            <person name="Nusbaum C."/>
            <person name="Young S."/>
            <person name="Wilkinson J."/>
            <person name="Worley K.C."/>
            <person name="Kovar C.L."/>
            <person name="Muzny D.M."/>
            <person name="Gibbs R.A."/>
            <person name="Cree A."/>
            <person name="Dihn H.H."/>
            <person name="Fowler G."/>
            <person name="Jhangiani S."/>
            <person name="Joshi V."/>
            <person name="Lee S."/>
            <person name="Lewis L.R."/>
            <person name="Nazareth L.V."/>
            <person name="Okwuonu G."/>
            <person name="Santibanez J."/>
            <person name="Warren W.C."/>
            <person name="Mardis E.R."/>
            <person name="Weinstock G.M."/>
            <person name="Wilson R.K."/>
            <person name="Delehaunty K."/>
            <person name="Dooling D."/>
            <person name="Fronik C."/>
            <person name="Fulton L."/>
            <person name="Fulton B."/>
            <person name="Graves T."/>
            <person name="Minx P."/>
            <person name="Sodergren E."/>
            <person name="Birney E."/>
            <person name="Margulies E.H."/>
            <person name="Herrero J."/>
            <person name="Green E.D."/>
            <person name="Haussler D."/>
            <person name="Siepel A."/>
            <person name="Goldman N."/>
            <person name="Pollard K.S."/>
            <person name="Pedersen J.S."/>
            <person name="Lander E.S."/>
            <person name="Kellis M."/>
        </authorList>
    </citation>
    <scope>NUCLEOTIDE SEQUENCE [LARGE SCALE GENOMIC DNA]</scope>
    <source>
        <strain evidence="2 3">Thorbecke inbred</strain>
    </source>
</reference>
<evidence type="ECO:0000256" key="1">
    <source>
        <dbReference type="SAM" id="MobiDB-lite"/>
    </source>
</evidence>
<dbReference type="AlphaFoldDB" id="A0A5F9DVW8"/>
<dbReference type="Ensembl" id="ENSOCUT00000060251.1">
    <property type="protein sequence ID" value="ENSOCUP00000049968.1"/>
    <property type="gene ID" value="ENSOCUG00000034196.1"/>
</dbReference>
<proteinExistence type="predicted"/>